<evidence type="ECO:0000256" key="8">
    <source>
        <dbReference type="ARBA" id="ARBA00022989"/>
    </source>
</evidence>
<dbReference type="AlphaFoldDB" id="A0A6I4URV2"/>
<evidence type="ECO:0000259" key="12">
    <source>
        <dbReference type="PROSITE" id="PS52015"/>
    </source>
</evidence>
<feature type="transmembrane region" description="Helical" evidence="11">
    <location>
        <begin position="12"/>
        <end position="36"/>
    </location>
</feature>
<dbReference type="PANTHER" id="PTHR33446:SF2">
    <property type="entry name" value="PROTEIN TONB"/>
    <property type="match status" value="1"/>
</dbReference>
<evidence type="ECO:0000256" key="9">
    <source>
        <dbReference type="ARBA" id="ARBA00023136"/>
    </source>
</evidence>
<dbReference type="SUPFAM" id="SSF74653">
    <property type="entry name" value="TolA/TonB C-terminal domain"/>
    <property type="match status" value="1"/>
</dbReference>
<dbReference type="GO" id="GO:0031992">
    <property type="term" value="F:energy transducer activity"/>
    <property type="evidence" value="ECO:0007669"/>
    <property type="project" value="TreeGrafter"/>
</dbReference>
<evidence type="ECO:0000256" key="1">
    <source>
        <dbReference type="ARBA" id="ARBA00004383"/>
    </source>
</evidence>
<dbReference type="PROSITE" id="PS52015">
    <property type="entry name" value="TONB_CTD"/>
    <property type="match status" value="1"/>
</dbReference>
<sequence length="248" mass="26004">MIARAASSPEAVRWGGAAAAVFAAHAAVVALALTWARAPEVREPEPVVMLELPPLAAAEAASEPQPTADPVEPAVQPTQQPSPIDLPQPRAPLPQDAVRLPPPAPAPVAPRPAPQTVAAAAPAQPAAQAPARAQASEGQEDSPGDSAQAKRQQQDYYAKVMAHLAKRKVYPPEAKKARQQGVVTVRFTVDRNGGISGASVRKSSGYELLDGVTLELLSRAAPLPRMPSSMRQDSVTLSLPIEYSLRTD</sequence>
<dbReference type="Gene3D" id="3.30.1150.10">
    <property type="match status" value="1"/>
</dbReference>
<feature type="compositionally biased region" description="Low complexity" evidence="10">
    <location>
        <begin position="114"/>
        <end position="135"/>
    </location>
</feature>
<dbReference type="RefSeq" id="WP_160746488.1">
    <property type="nucleotide sequence ID" value="NZ_WTYK01000004.1"/>
</dbReference>
<dbReference type="Proteomes" id="UP000469159">
    <property type="component" value="Unassembled WGS sequence"/>
</dbReference>
<keyword evidence="6 11" id="KW-0812">Transmembrane</keyword>
<keyword evidence="3" id="KW-0813">Transport</keyword>
<protein>
    <submittedName>
        <fullName evidence="13">TonB family protein</fullName>
    </submittedName>
</protein>
<evidence type="ECO:0000256" key="3">
    <source>
        <dbReference type="ARBA" id="ARBA00022448"/>
    </source>
</evidence>
<evidence type="ECO:0000256" key="11">
    <source>
        <dbReference type="SAM" id="Phobius"/>
    </source>
</evidence>
<comment type="subcellular location">
    <subcellularLocation>
        <location evidence="1">Cell inner membrane</location>
        <topology evidence="1">Single-pass membrane protein</topology>
        <orientation evidence="1">Periplasmic side</orientation>
    </subcellularLocation>
</comment>
<dbReference type="OrthoDB" id="9792439at2"/>
<evidence type="ECO:0000256" key="5">
    <source>
        <dbReference type="ARBA" id="ARBA00022519"/>
    </source>
</evidence>
<comment type="caution">
    <text evidence="13">The sequence shown here is derived from an EMBL/GenBank/DDBJ whole genome shotgun (WGS) entry which is preliminary data.</text>
</comment>
<feature type="compositionally biased region" description="Pro residues" evidence="10">
    <location>
        <begin position="100"/>
        <end position="113"/>
    </location>
</feature>
<reference evidence="13 14" key="1">
    <citation type="submission" date="2019-12" db="EMBL/GenBank/DDBJ databases">
        <title>Genomic-based taxomic classification of the family Erythrobacteraceae.</title>
        <authorList>
            <person name="Xu L."/>
        </authorList>
    </citation>
    <scope>NUCLEOTIDE SEQUENCE [LARGE SCALE GENOMIC DNA]</scope>
    <source>
        <strain evidence="13 14">MCCC 1K02066</strain>
    </source>
</reference>
<dbReference type="InterPro" id="IPR006260">
    <property type="entry name" value="TonB/TolA_C"/>
</dbReference>
<keyword evidence="14" id="KW-1185">Reference proteome</keyword>
<name>A0A6I4URV2_9SPHN</name>
<accession>A0A6I4URV2</accession>
<evidence type="ECO:0000256" key="10">
    <source>
        <dbReference type="SAM" id="MobiDB-lite"/>
    </source>
</evidence>
<keyword evidence="7" id="KW-0653">Protein transport</keyword>
<proteinExistence type="inferred from homology"/>
<dbReference type="GO" id="GO:0015031">
    <property type="term" value="P:protein transport"/>
    <property type="evidence" value="ECO:0007669"/>
    <property type="project" value="UniProtKB-KW"/>
</dbReference>
<evidence type="ECO:0000256" key="6">
    <source>
        <dbReference type="ARBA" id="ARBA00022692"/>
    </source>
</evidence>
<dbReference type="GO" id="GO:0098797">
    <property type="term" value="C:plasma membrane protein complex"/>
    <property type="evidence" value="ECO:0007669"/>
    <property type="project" value="TreeGrafter"/>
</dbReference>
<evidence type="ECO:0000256" key="4">
    <source>
        <dbReference type="ARBA" id="ARBA00022475"/>
    </source>
</evidence>
<evidence type="ECO:0000256" key="2">
    <source>
        <dbReference type="ARBA" id="ARBA00006555"/>
    </source>
</evidence>
<dbReference type="InterPro" id="IPR051045">
    <property type="entry name" value="TonB-dependent_transducer"/>
</dbReference>
<comment type="similarity">
    <text evidence="2">Belongs to the TonB family.</text>
</comment>
<dbReference type="Pfam" id="PF03544">
    <property type="entry name" value="TonB_C"/>
    <property type="match status" value="1"/>
</dbReference>
<dbReference type="EMBL" id="WTYK01000004">
    <property type="protein sequence ID" value="MXP41632.1"/>
    <property type="molecule type" value="Genomic_DNA"/>
</dbReference>
<dbReference type="PANTHER" id="PTHR33446">
    <property type="entry name" value="PROTEIN TONB-RELATED"/>
    <property type="match status" value="1"/>
</dbReference>
<gene>
    <name evidence="13" type="ORF">GRI75_08250</name>
</gene>
<keyword evidence="9 11" id="KW-0472">Membrane</keyword>
<evidence type="ECO:0000256" key="7">
    <source>
        <dbReference type="ARBA" id="ARBA00022927"/>
    </source>
</evidence>
<evidence type="ECO:0000313" key="13">
    <source>
        <dbReference type="EMBL" id="MXP41632.1"/>
    </source>
</evidence>
<dbReference type="NCBIfam" id="TIGR01352">
    <property type="entry name" value="tonB_Cterm"/>
    <property type="match status" value="1"/>
</dbReference>
<organism evidence="13 14">
    <name type="scientific">Croceibacterium soli</name>
    <dbReference type="NCBI Taxonomy" id="1739690"/>
    <lineage>
        <taxon>Bacteria</taxon>
        <taxon>Pseudomonadati</taxon>
        <taxon>Pseudomonadota</taxon>
        <taxon>Alphaproteobacteria</taxon>
        <taxon>Sphingomonadales</taxon>
        <taxon>Erythrobacteraceae</taxon>
        <taxon>Croceibacterium</taxon>
    </lineage>
</organism>
<keyword evidence="5" id="KW-0997">Cell inner membrane</keyword>
<dbReference type="GO" id="GO:0055085">
    <property type="term" value="P:transmembrane transport"/>
    <property type="evidence" value="ECO:0007669"/>
    <property type="project" value="InterPro"/>
</dbReference>
<feature type="domain" description="TonB C-terminal" evidence="12">
    <location>
        <begin position="155"/>
        <end position="248"/>
    </location>
</feature>
<feature type="region of interest" description="Disordered" evidence="10">
    <location>
        <begin position="58"/>
        <end position="153"/>
    </location>
</feature>
<evidence type="ECO:0000313" key="14">
    <source>
        <dbReference type="Proteomes" id="UP000469159"/>
    </source>
</evidence>
<dbReference type="InterPro" id="IPR037682">
    <property type="entry name" value="TonB_C"/>
</dbReference>
<keyword evidence="4" id="KW-1003">Cell membrane</keyword>
<keyword evidence="8 11" id="KW-1133">Transmembrane helix</keyword>